<dbReference type="EMBL" id="JAHDVG010000479">
    <property type="protein sequence ID" value="KAH1174657.1"/>
    <property type="molecule type" value="Genomic_DNA"/>
</dbReference>
<reference evidence="2" key="1">
    <citation type="submission" date="2021-09" db="EMBL/GenBank/DDBJ databases">
        <title>The genome of Mauremys mutica provides insights into the evolution of semi-aquatic lifestyle.</title>
        <authorList>
            <person name="Gong S."/>
            <person name="Gao Y."/>
        </authorList>
    </citation>
    <scope>NUCLEOTIDE SEQUENCE</scope>
    <source>
        <strain evidence="2">MM-2020</strain>
        <tissue evidence="2">Muscle</tissue>
    </source>
</reference>
<keyword evidence="3" id="KW-1185">Reference proteome</keyword>
<feature type="region of interest" description="Disordered" evidence="1">
    <location>
        <begin position="78"/>
        <end position="123"/>
    </location>
</feature>
<gene>
    <name evidence="2" type="ORF">KIL84_008648</name>
</gene>
<evidence type="ECO:0000313" key="2">
    <source>
        <dbReference type="EMBL" id="KAH1174657.1"/>
    </source>
</evidence>
<proteinExistence type="predicted"/>
<dbReference type="Proteomes" id="UP000827986">
    <property type="component" value="Unassembled WGS sequence"/>
</dbReference>
<dbReference type="AlphaFoldDB" id="A0A9D4ASL7"/>
<accession>A0A9D4ASL7</accession>
<protein>
    <submittedName>
        <fullName evidence="2">Uncharacterized protein</fullName>
    </submittedName>
</protein>
<name>A0A9D4ASL7_9SAUR</name>
<organism evidence="2 3">
    <name type="scientific">Mauremys mutica</name>
    <name type="common">yellowpond turtle</name>
    <dbReference type="NCBI Taxonomy" id="74926"/>
    <lineage>
        <taxon>Eukaryota</taxon>
        <taxon>Metazoa</taxon>
        <taxon>Chordata</taxon>
        <taxon>Craniata</taxon>
        <taxon>Vertebrata</taxon>
        <taxon>Euteleostomi</taxon>
        <taxon>Archelosauria</taxon>
        <taxon>Testudinata</taxon>
        <taxon>Testudines</taxon>
        <taxon>Cryptodira</taxon>
        <taxon>Durocryptodira</taxon>
        <taxon>Testudinoidea</taxon>
        <taxon>Geoemydidae</taxon>
        <taxon>Geoemydinae</taxon>
        <taxon>Mauremys</taxon>
    </lineage>
</organism>
<evidence type="ECO:0000256" key="1">
    <source>
        <dbReference type="SAM" id="MobiDB-lite"/>
    </source>
</evidence>
<sequence>MCQQVPAGLLFQCVWGVHGVLGWTLRLGVGCAHGYGVGTAPGSGAQCAAPGRRGSLLARRLWRAATLPPCDAADEPWAFDPWGAKPSSDSHPRLARPMQPRSESPADLAGRWNEMDQPLRCSQ</sequence>
<comment type="caution">
    <text evidence="2">The sequence shown here is derived from an EMBL/GenBank/DDBJ whole genome shotgun (WGS) entry which is preliminary data.</text>
</comment>
<evidence type="ECO:0000313" key="3">
    <source>
        <dbReference type="Proteomes" id="UP000827986"/>
    </source>
</evidence>